<dbReference type="EMBL" id="VSSQ01131155">
    <property type="protein sequence ID" value="MPN58454.1"/>
    <property type="molecule type" value="Genomic_DNA"/>
</dbReference>
<organism evidence="1">
    <name type="scientific">bioreactor metagenome</name>
    <dbReference type="NCBI Taxonomy" id="1076179"/>
    <lineage>
        <taxon>unclassified sequences</taxon>
        <taxon>metagenomes</taxon>
        <taxon>ecological metagenomes</taxon>
    </lineage>
</organism>
<accession>A0A645JDH3</accession>
<reference evidence="1" key="1">
    <citation type="submission" date="2019-08" db="EMBL/GenBank/DDBJ databases">
        <authorList>
            <person name="Kucharzyk K."/>
            <person name="Murdoch R.W."/>
            <person name="Higgins S."/>
            <person name="Loffler F."/>
        </authorList>
    </citation>
    <scope>NUCLEOTIDE SEQUENCE</scope>
</reference>
<protein>
    <submittedName>
        <fullName evidence="1">Uncharacterized protein</fullName>
    </submittedName>
</protein>
<proteinExistence type="predicted"/>
<gene>
    <name evidence="1" type="ORF">SDC9_206159</name>
</gene>
<evidence type="ECO:0000313" key="1">
    <source>
        <dbReference type="EMBL" id="MPN58454.1"/>
    </source>
</evidence>
<dbReference type="AlphaFoldDB" id="A0A645JDH3"/>
<comment type="caution">
    <text evidence="1">The sequence shown here is derived from an EMBL/GenBank/DDBJ whole genome shotgun (WGS) entry which is preliminary data.</text>
</comment>
<name>A0A645JDH3_9ZZZZ</name>
<sequence length="61" mass="7023">MPKAVNKKTDSTVGSFTKAQLMASKKYKDYRDVLAAILSDNYLYSRDEVDTMIHDFMNKEV</sequence>